<sequence length="381" mass="44723">MSINELPEECLLIIFDLINELDDLLNCYKVCSKWSHLIAERTRKVKYLVEYQDYGYSYTFDYVYYHTEEPIDGTCLNALFPNLMIANFGWKLREKVDHEDIVTFVKQNKSLKGIIDRFHNRDKSVFQYCDDLEMVSANYIETCMANNSASIKQLLLSSYLLGVFTTDAHYFPNLERLHIYNRLDWPDSLYDGPILSRLKIFELSLANYDAHYGFHFMDSCPNLQSAHIRLYSNRIVGDGSLKHESLQDLDTNDYIHKFNWNQSKSLLMKYPNLKHLALRNNQSLKNKGVLQLVNILPNLVLFDVRCCPKVTQEAAAYIQDYNKLYGRSIKFYFDGNYHEIESDWPHLSSKRGKISQGFDFMKHCFLKDFNSLPTFLIPSEE</sequence>
<dbReference type="AlphaFoldDB" id="T1JRT6"/>
<dbReference type="Gene3D" id="3.80.10.10">
    <property type="entry name" value="Ribonuclease Inhibitor"/>
    <property type="match status" value="1"/>
</dbReference>
<dbReference type="SUPFAM" id="SSF81383">
    <property type="entry name" value="F-box domain"/>
    <property type="match status" value="1"/>
</dbReference>
<evidence type="ECO:0000259" key="1">
    <source>
        <dbReference type="PROSITE" id="PS50181"/>
    </source>
</evidence>
<dbReference type="EMBL" id="CAEY01000455">
    <property type="status" value="NOT_ANNOTATED_CDS"/>
    <property type="molecule type" value="Genomic_DNA"/>
</dbReference>
<dbReference type="InterPro" id="IPR032675">
    <property type="entry name" value="LRR_dom_sf"/>
</dbReference>
<dbReference type="Gene3D" id="1.20.1280.50">
    <property type="match status" value="1"/>
</dbReference>
<evidence type="ECO:0000313" key="2">
    <source>
        <dbReference type="EnsemblMetazoa" id="tetur01g08080.1"/>
    </source>
</evidence>
<dbReference type="HOGENOM" id="CLU_029073_1_0_1"/>
<dbReference type="Pfam" id="PF12937">
    <property type="entry name" value="F-box-like"/>
    <property type="match status" value="1"/>
</dbReference>
<reference evidence="2" key="2">
    <citation type="submission" date="2015-06" db="UniProtKB">
        <authorList>
            <consortium name="EnsemblMetazoa"/>
        </authorList>
    </citation>
    <scope>IDENTIFICATION</scope>
</reference>
<organism evidence="2 3">
    <name type="scientific">Tetranychus urticae</name>
    <name type="common">Two-spotted spider mite</name>
    <dbReference type="NCBI Taxonomy" id="32264"/>
    <lineage>
        <taxon>Eukaryota</taxon>
        <taxon>Metazoa</taxon>
        <taxon>Ecdysozoa</taxon>
        <taxon>Arthropoda</taxon>
        <taxon>Chelicerata</taxon>
        <taxon>Arachnida</taxon>
        <taxon>Acari</taxon>
        <taxon>Acariformes</taxon>
        <taxon>Trombidiformes</taxon>
        <taxon>Prostigmata</taxon>
        <taxon>Eleutherengona</taxon>
        <taxon>Raphignathae</taxon>
        <taxon>Tetranychoidea</taxon>
        <taxon>Tetranychidae</taxon>
        <taxon>Tetranychus</taxon>
    </lineage>
</organism>
<dbReference type="EnsemblMetazoa" id="tetur01g08080.1">
    <property type="protein sequence ID" value="tetur01g08080.1"/>
    <property type="gene ID" value="tetur01g08080"/>
</dbReference>
<keyword evidence="3" id="KW-1185">Reference proteome</keyword>
<dbReference type="Proteomes" id="UP000015104">
    <property type="component" value="Unassembled WGS sequence"/>
</dbReference>
<dbReference type="InterPro" id="IPR036047">
    <property type="entry name" value="F-box-like_dom_sf"/>
</dbReference>
<feature type="domain" description="F-box" evidence="1">
    <location>
        <begin position="1"/>
        <end position="48"/>
    </location>
</feature>
<name>T1JRT6_TETUR</name>
<dbReference type="SUPFAM" id="SSF52047">
    <property type="entry name" value="RNI-like"/>
    <property type="match status" value="1"/>
</dbReference>
<reference evidence="3" key="1">
    <citation type="submission" date="2011-08" db="EMBL/GenBank/DDBJ databases">
        <authorList>
            <person name="Rombauts S."/>
        </authorList>
    </citation>
    <scope>NUCLEOTIDE SEQUENCE</scope>
    <source>
        <strain evidence="3">London</strain>
    </source>
</reference>
<dbReference type="InterPro" id="IPR001810">
    <property type="entry name" value="F-box_dom"/>
</dbReference>
<proteinExistence type="predicted"/>
<accession>T1JRT6</accession>
<protein>
    <recommendedName>
        <fullName evidence="1">F-box domain-containing protein</fullName>
    </recommendedName>
</protein>
<dbReference type="PROSITE" id="PS50181">
    <property type="entry name" value="FBOX"/>
    <property type="match status" value="1"/>
</dbReference>
<evidence type="ECO:0000313" key="3">
    <source>
        <dbReference type="Proteomes" id="UP000015104"/>
    </source>
</evidence>